<evidence type="ECO:0000313" key="1">
    <source>
        <dbReference type="EMBL" id="KAF3686670.1"/>
    </source>
</evidence>
<name>A0A6G1P8P3_CHAAH</name>
<reference evidence="2" key="2">
    <citation type="submission" date="2019-02" db="EMBL/GenBank/DDBJ databases">
        <title>Opniocepnalus argus Var Kimnra genome.</title>
        <authorList>
            <person name="Zhou C."/>
            <person name="Xiao S."/>
        </authorList>
    </citation>
    <scope>NUCLEOTIDE SEQUENCE [LARGE SCALE GENOMIC DNA]</scope>
</reference>
<accession>A0A6G1P8P3</accession>
<keyword evidence="2" id="KW-1185">Reference proteome</keyword>
<sequence>MSVVCAWIFSQWKLRTALSPTLRGSHLSADAWSPQQSERSVASPICSTTGQRSFNSCVPVSLFSETHFDQWKLSC</sequence>
<dbReference type="Proteomes" id="UP000503349">
    <property type="component" value="Chromosome 2"/>
</dbReference>
<dbReference type="EMBL" id="CM015713">
    <property type="protein sequence ID" value="KAF3686670.1"/>
    <property type="molecule type" value="Genomic_DNA"/>
</dbReference>
<protein>
    <submittedName>
        <fullName evidence="1">Uncharacterized protein</fullName>
    </submittedName>
</protein>
<dbReference type="AlphaFoldDB" id="A0A6G1P8P3"/>
<gene>
    <name evidence="1" type="ORF">EXN66_Car002342</name>
</gene>
<organism evidence="1 2">
    <name type="scientific">Channa argus</name>
    <name type="common">Northern snakehead</name>
    <name type="synonym">Ophicephalus argus</name>
    <dbReference type="NCBI Taxonomy" id="215402"/>
    <lineage>
        <taxon>Eukaryota</taxon>
        <taxon>Metazoa</taxon>
        <taxon>Chordata</taxon>
        <taxon>Craniata</taxon>
        <taxon>Vertebrata</taxon>
        <taxon>Euteleostomi</taxon>
        <taxon>Actinopterygii</taxon>
        <taxon>Neopterygii</taxon>
        <taxon>Teleostei</taxon>
        <taxon>Neoteleostei</taxon>
        <taxon>Acanthomorphata</taxon>
        <taxon>Anabantaria</taxon>
        <taxon>Anabantiformes</taxon>
        <taxon>Channoidei</taxon>
        <taxon>Channidae</taxon>
        <taxon>Channa</taxon>
    </lineage>
</organism>
<evidence type="ECO:0000313" key="2">
    <source>
        <dbReference type="Proteomes" id="UP000503349"/>
    </source>
</evidence>
<proteinExistence type="predicted"/>
<reference evidence="1 2" key="1">
    <citation type="submission" date="2019-02" db="EMBL/GenBank/DDBJ databases">
        <title>Opniocepnalus argus genome.</title>
        <authorList>
            <person name="Zhou C."/>
            <person name="Xiao S."/>
        </authorList>
    </citation>
    <scope>NUCLEOTIDE SEQUENCE [LARGE SCALE GENOMIC DNA]</scope>
    <source>
        <strain evidence="1">OARG1902GOOAL</strain>
        <tissue evidence="1">Muscle</tissue>
    </source>
</reference>